<evidence type="ECO:0000313" key="8">
    <source>
        <dbReference type="EMBL" id="QQP91217.1"/>
    </source>
</evidence>
<comment type="similarity">
    <text evidence="2">Belongs to the bacterial solute-binding protein 5 family.</text>
</comment>
<dbReference type="PIRSF" id="PIRSF002741">
    <property type="entry name" value="MppA"/>
    <property type="match status" value="1"/>
</dbReference>
<evidence type="ECO:0000256" key="2">
    <source>
        <dbReference type="ARBA" id="ARBA00005695"/>
    </source>
</evidence>
<accession>A0ABX7BFK4</accession>
<dbReference type="InterPro" id="IPR023765">
    <property type="entry name" value="SBP_5_CS"/>
</dbReference>
<comment type="subcellular location">
    <subcellularLocation>
        <location evidence="1">Periplasm</location>
    </subcellularLocation>
</comment>
<dbReference type="PROSITE" id="PS51318">
    <property type="entry name" value="TAT"/>
    <property type="match status" value="1"/>
</dbReference>
<dbReference type="InterPro" id="IPR030678">
    <property type="entry name" value="Peptide/Ni-bd"/>
</dbReference>
<name>A0ABX7BFK4_9PROT</name>
<evidence type="ECO:0000256" key="3">
    <source>
        <dbReference type="ARBA" id="ARBA00022448"/>
    </source>
</evidence>
<dbReference type="InterPro" id="IPR039424">
    <property type="entry name" value="SBP_5"/>
</dbReference>
<dbReference type="Gene3D" id="3.40.190.10">
    <property type="entry name" value="Periplasmic binding protein-like II"/>
    <property type="match status" value="1"/>
</dbReference>
<reference evidence="8" key="1">
    <citation type="submission" date="2021-02" db="EMBL/GenBank/DDBJ databases">
        <title>Skermanella TT6 skin isolate.</title>
        <authorList>
            <person name="Lee K."/>
            <person name="Ganzorig M."/>
        </authorList>
    </citation>
    <scope>NUCLEOTIDE SEQUENCE</scope>
    <source>
        <strain evidence="8">TT6</strain>
    </source>
</reference>
<feature type="transmembrane region" description="Helical" evidence="6">
    <location>
        <begin position="27"/>
        <end position="50"/>
    </location>
</feature>
<proteinExistence type="inferred from homology"/>
<dbReference type="Gene3D" id="3.10.105.10">
    <property type="entry name" value="Dipeptide-binding Protein, Domain 3"/>
    <property type="match status" value="1"/>
</dbReference>
<organism evidence="8 9">
    <name type="scientific">Skermanella cutis</name>
    <dbReference type="NCBI Taxonomy" id="2775420"/>
    <lineage>
        <taxon>Bacteria</taxon>
        <taxon>Pseudomonadati</taxon>
        <taxon>Pseudomonadota</taxon>
        <taxon>Alphaproteobacteria</taxon>
        <taxon>Rhodospirillales</taxon>
        <taxon>Azospirillaceae</taxon>
        <taxon>Skermanella</taxon>
    </lineage>
</organism>
<dbReference type="InterPro" id="IPR000914">
    <property type="entry name" value="SBP_5_dom"/>
</dbReference>
<keyword evidence="6" id="KW-0472">Membrane</keyword>
<dbReference type="PANTHER" id="PTHR30290:SF10">
    <property type="entry name" value="PERIPLASMIC OLIGOPEPTIDE-BINDING PROTEIN-RELATED"/>
    <property type="match status" value="1"/>
</dbReference>
<evidence type="ECO:0000256" key="5">
    <source>
        <dbReference type="SAM" id="MobiDB-lite"/>
    </source>
</evidence>
<dbReference type="InterPro" id="IPR006311">
    <property type="entry name" value="TAT_signal"/>
</dbReference>
<sequence>MEKRTDGSFPATTPPGPKAEGATRRQFLAGASSLALGVAFGLGGAAAWPVPASAQGTPRRGGSLKIAVPAATSIDPVRLNSSGGIAIVQQVAEYLVYAEPDLTLRPVLATSWEPSEGGKVWTFALRRGVKFHDGRPLTADDVVATFQRLVDPANASPAAGAMPFLKKEGVAKVDDHTVRFTLDRPIGTFPYFTHTYNCVILPADYAGNFAEKPIGTGPFRLVSYRPQEGAKFERNADYWDQPKPYLDRLEIQTFESPQPMVLALQSGDVQVVQQLSYIDAQGIRNDTNITLIQADAADHRQLCMRTDMKPFDDKRVRQAVALCFDRPAMVRGLLGGLADIANDHPIAPIYPEKIELAQRQADIAQARQLLADAGYPQGFPIDLYTHQYLELPQYAALAQQMLAPAGIKVNLKVEPTNLYYNHWTEVSFGLTDWTSRPVAAQILAQSFRGDAEWNAAHWKNEAFDALLARFEAEPDEAQRGKLGSEMAAILNDEVPAVIAYFNKNLRAARTGVKGLTGSMSNYLDMAETWLDA</sequence>
<gene>
    <name evidence="8" type="ORF">IGS68_08425</name>
</gene>
<dbReference type="Proteomes" id="UP000595197">
    <property type="component" value="Chromosome"/>
</dbReference>
<keyword evidence="9" id="KW-1185">Reference proteome</keyword>
<dbReference type="RefSeq" id="WP_201078900.1">
    <property type="nucleotide sequence ID" value="NZ_CP067420.1"/>
</dbReference>
<keyword evidence="6" id="KW-1133">Transmembrane helix</keyword>
<dbReference type="Pfam" id="PF00496">
    <property type="entry name" value="SBP_bac_5"/>
    <property type="match status" value="1"/>
</dbReference>
<dbReference type="PROSITE" id="PS01040">
    <property type="entry name" value="SBP_BACTERIAL_5"/>
    <property type="match status" value="1"/>
</dbReference>
<keyword evidence="6" id="KW-0812">Transmembrane</keyword>
<evidence type="ECO:0000259" key="7">
    <source>
        <dbReference type="Pfam" id="PF00496"/>
    </source>
</evidence>
<evidence type="ECO:0000256" key="4">
    <source>
        <dbReference type="ARBA" id="ARBA00022729"/>
    </source>
</evidence>
<dbReference type="CDD" id="cd08503">
    <property type="entry name" value="PBP2_NikA_DppA_OppA_like_17"/>
    <property type="match status" value="1"/>
</dbReference>
<dbReference type="Gene3D" id="3.90.76.10">
    <property type="entry name" value="Dipeptide-binding Protein, Domain 1"/>
    <property type="match status" value="1"/>
</dbReference>
<keyword evidence="4" id="KW-0732">Signal</keyword>
<protein>
    <submittedName>
        <fullName evidence="8">ABC transporter substrate-binding protein</fullName>
    </submittedName>
</protein>
<dbReference type="SUPFAM" id="SSF53850">
    <property type="entry name" value="Periplasmic binding protein-like II"/>
    <property type="match status" value="1"/>
</dbReference>
<evidence type="ECO:0000256" key="6">
    <source>
        <dbReference type="SAM" id="Phobius"/>
    </source>
</evidence>
<evidence type="ECO:0000313" key="9">
    <source>
        <dbReference type="Proteomes" id="UP000595197"/>
    </source>
</evidence>
<dbReference type="PANTHER" id="PTHR30290">
    <property type="entry name" value="PERIPLASMIC BINDING COMPONENT OF ABC TRANSPORTER"/>
    <property type="match status" value="1"/>
</dbReference>
<feature type="region of interest" description="Disordered" evidence="5">
    <location>
        <begin position="1"/>
        <end position="21"/>
    </location>
</feature>
<feature type="domain" description="Solute-binding protein family 5" evidence="7">
    <location>
        <begin position="104"/>
        <end position="451"/>
    </location>
</feature>
<keyword evidence="3" id="KW-0813">Transport</keyword>
<dbReference type="EMBL" id="CP067420">
    <property type="protein sequence ID" value="QQP91217.1"/>
    <property type="molecule type" value="Genomic_DNA"/>
</dbReference>
<evidence type="ECO:0000256" key="1">
    <source>
        <dbReference type="ARBA" id="ARBA00004418"/>
    </source>
</evidence>